<dbReference type="GO" id="GO:0051539">
    <property type="term" value="F:4 iron, 4 sulfur cluster binding"/>
    <property type="evidence" value="ECO:0007669"/>
    <property type="project" value="UniProtKB-UniRule"/>
</dbReference>
<dbReference type="SFLD" id="SFLDS00029">
    <property type="entry name" value="Radical_SAM"/>
    <property type="match status" value="1"/>
</dbReference>
<feature type="binding site" evidence="12">
    <location>
        <position position="291"/>
    </location>
    <ligand>
        <name>[4Fe-4S] cluster</name>
        <dbReference type="ChEBI" id="CHEBI:49883"/>
        <label>2</label>
        <note>4Fe-4S-substrate</note>
    </ligand>
</feature>
<feature type="binding site" evidence="12">
    <location>
        <position position="39"/>
    </location>
    <ligand>
        <name>GTP</name>
        <dbReference type="ChEBI" id="CHEBI:37565"/>
    </ligand>
</feature>
<dbReference type="SFLD" id="SFLDG01383">
    <property type="entry name" value="cyclic_pyranopterin_phosphate"/>
    <property type="match status" value="1"/>
</dbReference>
<comment type="subunit">
    <text evidence="12">Monomer and homodimer.</text>
</comment>
<name>A0A261T806_9BORD</name>
<comment type="similarity">
    <text evidence="12">Belongs to the radical SAM superfamily. MoaA family.</text>
</comment>
<dbReference type="SFLD" id="SFLDG01067">
    <property type="entry name" value="SPASM/twitch_domain_containing"/>
    <property type="match status" value="1"/>
</dbReference>
<evidence type="ECO:0000256" key="8">
    <source>
        <dbReference type="ARBA" id="ARBA00023134"/>
    </source>
</evidence>
<dbReference type="InterPro" id="IPR058240">
    <property type="entry name" value="rSAM_sf"/>
</dbReference>
<feature type="binding site" evidence="12">
    <location>
        <position position="50"/>
    </location>
    <ligand>
        <name>[4Fe-4S] cluster</name>
        <dbReference type="ChEBI" id="CHEBI:49883"/>
        <label>1</label>
        <note>4Fe-4S-S-AdoMet</note>
    </ligand>
</feature>
<keyword evidence="15" id="KW-1185">Reference proteome</keyword>
<keyword evidence="4 12" id="KW-0479">Metal-binding</keyword>
<feature type="domain" description="Radical SAM core" evidence="13">
    <location>
        <begin position="30"/>
        <end position="254"/>
    </location>
</feature>
<feature type="binding site" evidence="12">
    <location>
        <position position="53"/>
    </location>
    <ligand>
        <name>[4Fe-4S] cluster</name>
        <dbReference type="ChEBI" id="CHEBI:49883"/>
        <label>1</label>
        <note>4Fe-4S-S-AdoMet</note>
    </ligand>
</feature>
<dbReference type="InterPro" id="IPR050105">
    <property type="entry name" value="MoCo_biosynth_MoaA/MoaC"/>
</dbReference>
<dbReference type="InterPro" id="IPR013785">
    <property type="entry name" value="Aldolase_TIM"/>
</dbReference>
<evidence type="ECO:0000259" key="13">
    <source>
        <dbReference type="PROSITE" id="PS51918"/>
    </source>
</evidence>
<keyword evidence="3 12" id="KW-0949">S-adenosyl-L-methionine</keyword>
<dbReference type="NCBIfam" id="TIGR02666">
    <property type="entry name" value="moaA"/>
    <property type="match status" value="1"/>
</dbReference>
<evidence type="ECO:0000313" key="14">
    <source>
        <dbReference type="EMBL" id="OZI45736.1"/>
    </source>
</evidence>
<feature type="binding site" evidence="12">
    <location>
        <position position="46"/>
    </location>
    <ligand>
        <name>[4Fe-4S] cluster</name>
        <dbReference type="ChEBI" id="CHEBI:49883"/>
        <label>1</label>
        <note>4Fe-4S-S-AdoMet</note>
    </ligand>
</feature>
<dbReference type="PANTHER" id="PTHR22960">
    <property type="entry name" value="MOLYBDOPTERIN COFACTOR SYNTHESIS PROTEIN A"/>
    <property type="match status" value="1"/>
</dbReference>
<dbReference type="SFLD" id="SFLDG01386">
    <property type="entry name" value="main_SPASM_domain-containing"/>
    <property type="match status" value="1"/>
</dbReference>
<evidence type="ECO:0000313" key="15">
    <source>
        <dbReference type="Proteomes" id="UP000216913"/>
    </source>
</evidence>
<feature type="binding site" evidence="12">
    <location>
        <position position="97"/>
    </location>
    <ligand>
        <name>S-adenosyl-L-methionine</name>
        <dbReference type="ChEBI" id="CHEBI:59789"/>
    </ligand>
</feature>
<dbReference type="GO" id="GO:1904047">
    <property type="term" value="F:S-adenosyl-L-methionine binding"/>
    <property type="evidence" value="ECO:0007669"/>
    <property type="project" value="UniProtKB-UniRule"/>
</dbReference>
<protein>
    <recommendedName>
        <fullName evidence="1 12">GTP 3',8-cyclase</fullName>
        <ecNumber evidence="1 12">4.1.99.22</ecNumber>
    </recommendedName>
    <alternativeName>
        <fullName evidence="12">Molybdenum cofactor biosynthesis protein A</fullName>
    </alternativeName>
</protein>
<dbReference type="Gene3D" id="3.20.20.70">
    <property type="entry name" value="Aldolase class I"/>
    <property type="match status" value="1"/>
</dbReference>
<evidence type="ECO:0000256" key="5">
    <source>
        <dbReference type="ARBA" id="ARBA00022741"/>
    </source>
</evidence>
<keyword evidence="2 12" id="KW-0004">4Fe-4S</keyword>
<dbReference type="EMBL" id="NEVP01000012">
    <property type="protein sequence ID" value="OZI45736.1"/>
    <property type="molecule type" value="Genomic_DNA"/>
</dbReference>
<dbReference type="PROSITE" id="PS51918">
    <property type="entry name" value="RADICAL_SAM"/>
    <property type="match status" value="1"/>
</dbReference>
<comment type="caution">
    <text evidence="14">The sequence shown here is derived from an EMBL/GenBank/DDBJ whole genome shotgun (WGS) entry which is preliminary data.</text>
</comment>
<feature type="binding site" evidence="12">
    <location>
        <position position="305"/>
    </location>
    <ligand>
        <name>[4Fe-4S] cluster</name>
        <dbReference type="ChEBI" id="CHEBI:49883"/>
        <label>2</label>
        <note>4Fe-4S-substrate</note>
    </ligand>
</feature>
<evidence type="ECO:0000256" key="2">
    <source>
        <dbReference type="ARBA" id="ARBA00022485"/>
    </source>
</evidence>
<evidence type="ECO:0000256" key="11">
    <source>
        <dbReference type="ARBA" id="ARBA00048697"/>
    </source>
</evidence>
<dbReference type="GO" id="GO:0006777">
    <property type="term" value="P:Mo-molybdopterin cofactor biosynthetic process"/>
    <property type="evidence" value="ECO:0007669"/>
    <property type="project" value="UniProtKB-UniRule"/>
</dbReference>
<reference evidence="14 15" key="1">
    <citation type="submission" date="2017-05" db="EMBL/GenBank/DDBJ databases">
        <title>Complete and WGS of Bordetella genogroups.</title>
        <authorList>
            <person name="Spilker T."/>
            <person name="LiPuma J."/>
        </authorList>
    </citation>
    <scope>NUCLEOTIDE SEQUENCE [LARGE SCALE GENOMIC DNA]</scope>
    <source>
        <strain evidence="14 15">AU10456</strain>
    </source>
</reference>
<dbReference type="Pfam" id="PF06463">
    <property type="entry name" value="Mob_synth_C"/>
    <property type="match status" value="1"/>
</dbReference>
<evidence type="ECO:0000256" key="9">
    <source>
        <dbReference type="ARBA" id="ARBA00023150"/>
    </source>
</evidence>
<dbReference type="GO" id="GO:0046872">
    <property type="term" value="F:metal ion binding"/>
    <property type="evidence" value="ECO:0007669"/>
    <property type="project" value="UniProtKB-KW"/>
</dbReference>
<keyword evidence="5 12" id="KW-0547">Nucleotide-binding</keyword>
<dbReference type="InterPro" id="IPR013483">
    <property type="entry name" value="MoaA"/>
</dbReference>
<dbReference type="PANTHER" id="PTHR22960:SF0">
    <property type="entry name" value="MOLYBDENUM COFACTOR BIOSYNTHESIS PROTEIN 1"/>
    <property type="match status" value="1"/>
</dbReference>
<dbReference type="CDD" id="cd21117">
    <property type="entry name" value="Twitch_MoaA"/>
    <property type="match status" value="1"/>
</dbReference>
<dbReference type="AlphaFoldDB" id="A0A261T806"/>
<dbReference type="UniPathway" id="UPA00344"/>
<dbReference type="OrthoDB" id="9763993at2"/>
<feature type="binding site" evidence="12">
    <location>
        <position position="93"/>
    </location>
    <ligand>
        <name>GTP</name>
        <dbReference type="ChEBI" id="CHEBI:37565"/>
    </ligand>
</feature>
<feature type="binding site" evidence="12">
    <location>
        <position position="52"/>
    </location>
    <ligand>
        <name>S-adenosyl-L-methionine</name>
        <dbReference type="ChEBI" id="CHEBI:59789"/>
    </ligand>
</feature>
<comment type="cofactor">
    <cofactor evidence="12">
        <name>[4Fe-4S] cluster</name>
        <dbReference type="ChEBI" id="CHEBI:49883"/>
    </cofactor>
    <text evidence="12">Binds 2 [4Fe-4S] clusters. Binds 1 [4Fe-4S] cluster coordinated with 3 cysteines and an exchangeable S-adenosyl-L-methionine and 1 [4Fe-4S] cluster coordinated with 3 cysteines and the GTP-derived substrate.</text>
</comment>
<dbReference type="GO" id="GO:0005525">
    <property type="term" value="F:GTP binding"/>
    <property type="evidence" value="ECO:0007669"/>
    <property type="project" value="UniProtKB-UniRule"/>
</dbReference>
<evidence type="ECO:0000256" key="10">
    <source>
        <dbReference type="ARBA" id="ARBA00023239"/>
    </source>
</evidence>
<dbReference type="CDD" id="cd01335">
    <property type="entry name" value="Radical_SAM"/>
    <property type="match status" value="1"/>
</dbReference>
<comment type="function">
    <text evidence="12">Catalyzes the cyclization of GTP to (8S)-3',8-cyclo-7,8-dihydroguanosine 5'-triphosphate.</text>
</comment>
<dbReference type="RefSeq" id="WP_094803544.1">
    <property type="nucleotide sequence ID" value="NZ_NEVP01000012.1"/>
</dbReference>
<sequence length="365" mass="40317">MNAVIHLTDLRTPRLPEADLPLGGKPVRDTRGRPLRDLRISVTDRCNFRCTYCMPREVFDSDYAFMPHSSLLSFEEIERLARLFVQLGTEKIRLTGGEPLLRKNIETLIGMLSALRTPQGEPLDLTLTTNGSLLARKARALADAGLKRVTVSLDALDAARFATMSDSRVTPDDVLRGIDAAADAGLTPVKVNMVVRRGLNDDQILPMARRFRGSGHVLRFIEYMDVGSTNGWNLTEVVPSAEVIRTIAEHYPLEPCTEPAMGRVAQRWRYADGAGEIGVISSVTEAFCEGCTRARLSPEGKLYLCLFSTGGYDLRDLVRGGADDTRIQRVISGIWRPRADNYSESRTMQGPADADGRIEMSYIGG</sequence>
<dbReference type="InterPro" id="IPR006638">
    <property type="entry name" value="Elp3/MiaA/NifB-like_rSAM"/>
</dbReference>
<dbReference type="Proteomes" id="UP000216913">
    <property type="component" value="Unassembled WGS sequence"/>
</dbReference>
<evidence type="ECO:0000256" key="12">
    <source>
        <dbReference type="HAMAP-Rule" id="MF_01225"/>
    </source>
</evidence>
<dbReference type="GO" id="GO:0061798">
    <property type="term" value="F:GTP 3',8'-cyclase activity"/>
    <property type="evidence" value="ECO:0007669"/>
    <property type="project" value="UniProtKB-UniRule"/>
</dbReference>
<feature type="binding site" evidence="12">
    <location>
        <position position="128"/>
    </location>
    <ligand>
        <name>GTP</name>
        <dbReference type="ChEBI" id="CHEBI:37565"/>
    </ligand>
</feature>
<feature type="binding site" evidence="12">
    <location>
        <position position="152"/>
    </location>
    <ligand>
        <name>S-adenosyl-L-methionine</name>
        <dbReference type="ChEBI" id="CHEBI:59789"/>
    </ligand>
</feature>
<comment type="pathway">
    <text evidence="12">Cofactor biosynthesis; molybdopterin biosynthesis.</text>
</comment>
<proteinExistence type="inferred from homology"/>
<dbReference type="EC" id="4.1.99.22" evidence="1 12"/>
<keyword evidence="9 12" id="KW-0501">Molybdenum cofactor biosynthesis</keyword>
<dbReference type="InterPro" id="IPR000385">
    <property type="entry name" value="MoaA_NifB_PqqE_Fe-S-bd_CS"/>
</dbReference>
<dbReference type="HAMAP" id="MF_01225_B">
    <property type="entry name" value="MoaA_B"/>
    <property type="match status" value="1"/>
</dbReference>
<dbReference type="InterPro" id="IPR007197">
    <property type="entry name" value="rSAM"/>
</dbReference>
<keyword evidence="8 12" id="KW-0342">GTP-binding</keyword>
<dbReference type="InterPro" id="IPR010505">
    <property type="entry name" value="MoaA_twitch"/>
</dbReference>
<dbReference type="Pfam" id="PF04055">
    <property type="entry name" value="Radical_SAM"/>
    <property type="match status" value="1"/>
</dbReference>
<dbReference type="GO" id="GO:0061799">
    <property type="term" value="F:cyclic pyranopterin monophosphate synthase activity"/>
    <property type="evidence" value="ECO:0007669"/>
    <property type="project" value="TreeGrafter"/>
</dbReference>
<evidence type="ECO:0000256" key="1">
    <source>
        <dbReference type="ARBA" id="ARBA00012167"/>
    </source>
</evidence>
<dbReference type="SUPFAM" id="SSF102114">
    <property type="entry name" value="Radical SAM enzymes"/>
    <property type="match status" value="1"/>
</dbReference>
<dbReference type="InterPro" id="IPR040064">
    <property type="entry name" value="MoaA-like"/>
</dbReference>
<feature type="binding site" evidence="12">
    <location>
        <position position="190"/>
    </location>
    <ligand>
        <name>GTP</name>
        <dbReference type="ChEBI" id="CHEBI:37565"/>
    </ligand>
</feature>
<evidence type="ECO:0000256" key="6">
    <source>
        <dbReference type="ARBA" id="ARBA00023004"/>
    </source>
</evidence>
<evidence type="ECO:0000256" key="7">
    <source>
        <dbReference type="ARBA" id="ARBA00023014"/>
    </source>
</evidence>
<evidence type="ECO:0000256" key="3">
    <source>
        <dbReference type="ARBA" id="ARBA00022691"/>
    </source>
</evidence>
<feature type="binding site" evidence="12">
    <location>
        <begin position="293"/>
        <end position="295"/>
    </location>
    <ligand>
        <name>GTP</name>
        <dbReference type="ChEBI" id="CHEBI:37565"/>
    </ligand>
</feature>
<comment type="catalytic activity">
    <reaction evidence="11 12">
        <text>GTP + AH2 + S-adenosyl-L-methionine = (8S)-3',8-cyclo-7,8-dihydroguanosine 5'-triphosphate + 5'-deoxyadenosine + L-methionine + A + H(+)</text>
        <dbReference type="Rhea" id="RHEA:49576"/>
        <dbReference type="ChEBI" id="CHEBI:13193"/>
        <dbReference type="ChEBI" id="CHEBI:15378"/>
        <dbReference type="ChEBI" id="CHEBI:17319"/>
        <dbReference type="ChEBI" id="CHEBI:17499"/>
        <dbReference type="ChEBI" id="CHEBI:37565"/>
        <dbReference type="ChEBI" id="CHEBI:57844"/>
        <dbReference type="ChEBI" id="CHEBI:59789"/>
        <dbReference type="ChEBI" id="CHEBI:131766"/>
        <dbReference type="EC" id="4.1.99.22"/>
    </reaction>
</comment>
<gene>
    <name evidence="12" type="primary">moaA</name>
    <name evidence="14" type="ORF">CAL25_21135</name>
</gene>
<keyword evidence="10 12" id="KW-0456">Lyase</keyword>
<organism evidence="14 15">
    <name type="scientific">Bordetella genomosp. 5</name>
    <dbReference type="NCBI Taxonomy" id="1395608"/>
    <lineage>
        <taxon>Bacteria</taxon>
        <taxon>Pseudomonadati</taxon>
        <taxon>Pseudomonadota</taxon>
        <taxon>Betaproteobacteria</taxon>
        <taxon>Burkholderiales</taxon>
        <taxon>Alcaligenaceae</taxon>
        <taxon>Bordetella</taxon>
    </lineage>
</organism>
<dbReference type="SMART" id="SM00729">
    <property type="entry name" value="Elp3"/>
    <property type="match status" value="1"/>
</dbReference>
<keyword evidence="7 12" id="KW-0411">Iron-sulfur</keyword>
<feature type="binding site" evidence="12">
    <location>
        <position position="224"/>
    </location>
    <ligand>
        <name>S-adenosyl-L-methionine</name>
        <dbReference type="ChEBI" id="CHEBI:59789"/>
    </ligand>
</feature>
<dbReference type="PROSITE" id="PS01305">
    <property type="entry name" value="MOAA_NIFB_PQQE"/>
    <property type="match status" value="1"/>
</dbReference>
<evidence type="ECO:0000256" key="4">
    <source>
        <dbReference type="ARBA" id="ARBA00022723"/>
    </source>
</evidence>
<feature type="binding site" evidence="12">
    <location>
        <position position="288"/>
    </location>
    <ligand>
        <name>[4Fe-4S] cluster</name>
        <dbReference type="ChEBI" id="CHEBI:49883"/>
        <label>2</label>
        <note>4Fe-4S-substrate</note>
    </ligand>
</feature>
<keyword evidence="6 12" id="KW-0408">Iron</keyword>
<accession>A0A261T806</accession>